<dbReference type="AlphaFoldDB" id="A0A2M7H3X4"/>
<gene>
    <name evidence="1" type="ORF">COW24_03070</name>
</gene>
<accession>A0A2M7H3X4</accession>
<evidence type="ECO:0000313" key="1">
    <source>
        <dbReference type="EMBL" id="PIW36914.1"/>
    </source>
</evidence>
<reference evidence="1 2" key="1">
    <citation type="submission" date="2017-09" db="EMBL/GenBank/DDBJ databases">
        <title>Depth-based differentiation of microbial function through sediment-hosted aquifers and enrichment of novel symbionts in the deep terrestrial subsurface.</title>
        <authorList>
            <person name="Probst A.J."/>
            <person name="Ladd B."/>
            <person name="Jarett J.K."/>
            <person name="Geller-Mcgrath D.E."/>
            <person name="Sieber C.M."/>
            <person name="Emerson J.B."/>
            <person name="Anantharaman K."/>
            <person name="Thomas B.C."/>
            <person name="Malmstrom R."/>
            <person name="Stieglmeier M."/>
            <person name="Klingl A."/>
            <person name="Woyke T."/>
            <person name="Ryan C.M."/>
            <person name="Banfield J.F."/>
        </authorList>
    </citation>
    <scope>NUCLEOTIDE SEQUENCE [LARGE SCALE GENOMIC DNA]</scope>
    <source>
        <strain evidence="1">CG15_BIG_FIL_POST_REV_8_21_14_020_45_12</strain>
    </source>
</reference>
<organism evidence="1 2">
    <name type="scientific">Candidatus Kerfeldbacteria bacterium CG15_BIG_FIL_POST_REV_8_21_14_020_45_12</name>
    <dbReference type="NCBI Taxonomy" id="2014247"/>
    <lineage>
        <taxon>Bacteria</taxon>
        <taxon>Candidatus Kerfeldiibacteriota</taxon>
    </lineage>
</organism>
<evidence type="ECO:0000313" key="2">
    <source>
        <dbReference type="Proteomes" id="UP000230292"/>
    </source>
</evidence>
<protein>
    <submittedName>
        <fullName evidence="1">Uncharacterized protein</fullName>
    </submittedName>
</protein>
<proteinExistence type="predicted"/>
<name>A0A2M7H3X4_9BACT</name>
<dbReference type="EMBL" id="PFGC01000037">
    <property type="protein sequence ID" value="PIW36914.1"/>
    <property type="molecule type" value="Genomic_DNA"/>
</dbReference>
<dbReference type="Proteomes" id="UP000230292">
    <property type="component" value="Unassembled WGS sequence"/>
</dbReference>
<sequence length="265" mass="28452">MTPTDIFTGASGSVTILFTATDSAGHLTSLLGQPFPNTLEEVCADLIEEGIDLMDSNNPVALDGEDTMLILLPVGELGPACLPRAVEMLFNLAEMVEALGLKHRRQHSFHVYLDLPFARTVPIGNASLSDLIAATIVCDAQIKDWSERSRMKIQLSGDSKVDMPLLETAELGIAVAELLETIQDRLSSIEDLPIGTRVMLGVDDGDQESYICGIYFINDEDEDPSPQVADQLEAIVREAMASGGCRANRDGLLVLVTSPAAPGNK</sequence>
<comment type="caution">
    <text evidence="1">The sequence shown here is derived from an EMBL/GenBank/DDBJ whole genome shotgun (WGS) entry which is preliminary data.</text>
</comment>